<organism evidence="3 4">
    <name type="scientific">Stackebrandtia albiflava</name>
    <dbReference type="NCBI Taxonomy" id="406432"/>
    <lineage>
        <taxon>Bacteria</taxon>
        <taxon>Bacillati</taxon>
        <taxon>Actinomycetota</taxon>
        <taxon>Actinomycetes</taxon>
        <taxon>Glycomycetales</taxon>
        <taxon>Glycomycetaceae</taxon>
        <taxon>Stackebrandtia</taxon>
    </lineage>
</organism>
<dbReference type="EMBL" id="VLLL01000006">
    <property type="protein sequence ID" value="TWJ12350.1"/>
    <property type="molecule type" value="Genomic_DNA"/>
</dbReference>
<protein>
    <recommendedName>
        <fullName evidence="5">DUF4190 domain-containing protein</fullName>
    </recommendedName>
</protein>
<dbReference type="OrthoDB" id="5196071at2"/>
<keyword evidence="2" id="KW-0472">Membrane</keyword>
<evidence type="ECO:0000313" key="4">
    <source>
        <dbReference type="Proteomes" id="UP000321617"/>
    </source>
</evidence>
<accession>A0A562V381</accession>
<keyword evidence="4" id="KW-1185">Reference proteome</keyword>
<dbReference type="RefSeq" id="WP_147139405.1">
    <property type="nucleotide sequence ID" value="NZ_BAABIJ010000002.1"/>
</dbReference>
<sequence>MTDPRTGPGEPEPSAHDDSETTRREPEPHEPVVEVWPGTTDGGGPVTVEATFAGSGPAERPEPTGPAEPDDEVTPEEDAAPRLAEQGPPSAVGSPEAATLDDESPVTGQPEAVESAAADEPVTSIPAESSDRPVTGPPAQVLPIPMPPVTRAPLGSAFGYPARYATAPGTGYHLALPQLGTIVAGPAIGSLSAGIASIVVGFGAACSLAMTPLVTVAAIVLTLFCAGASTLLAGLSLRQVRRGAGEYRGKGMAIAGVCCAGAGVLLVLLVLFVLAAR</sequence>
<feature type="transmembrane region" description="Helical" evidence="2">
    <location>
        <begin position="216"/>
        <end position="240"/>
    </location>
</feature>
<feature type="compositionally biased region" description="Basic and acidic residues" evidence="1">
    <location>
        <begin position="13"/>
        <end position="32"/>
    </location>
</feature>
<keyword evidence="2" id="KW-1133">Transmembrane helix</keyword>
<evidence type="ECO:0000256" key="1">
    <source>
        <dbReference type="SAM" id="MobiDB-lite"/>
    </source>
</evidence>
<name>A0A562V381_9ACTN</name>
<feature type="transmembrane region" description="Helical" evidence="2">
    <location>
        <begin position="187"/>
        <end position="210"/>
    </location>
</feature>
<evidence type="ECO:0000256" key="2">
    <source>
        <dbReference type="SAM" id="Phobius"/>
    </source>
</evidence>
<feature type="compositionally biased region" description="Acidic residues" evidence="1">
    <location>
        <begin position="68"/>
        <end position="78"/>
    </location>
</feature>
<dbReference type="Proteomes" id="UP000321617">
    <property type="component" value="Unassembled WGS sequence"/>
</dbReference>
<keyword evidence="2" id="KW-0812">Transmembrane</keyword>
<evidence type="ECO:0000313" key="3">
    <source>
        <dbReference type="EMBL" id="TWJ12350.1"/>
    </source>
</evidence>
<dbReference type="AlphaFoldDB" id="A0A562V381"/>
<feature type="transmembrane region" description="Helical" evidence="2">
    <location>
        <begin position="252"/>
        <end position="276"/>
    </location>
</feature>
<proteinExistence type="predicted"/>
<comment type="caution">
    <text evidence="3">The sequence shown here is derived from an EMBL/GenBank/DDBJ whole genome shotgun (WGS) entry which is preliminary data.</text>
</comment>
<evidence type="ECO:0008006" key="5">
    <source>
        <dbReference type="Google" id="ProtNLM"/>
    </source>
</evidence>
<feature type="region of interest" description="Disordered" evidence="1">
    <location>
        <begin position="1"/>
        <end position="147"/>
    </location>
</feature>
<reference evidence="3 4" key="1">
    <citation type="journal article" date="2013" name="Stand. Genomic Sci.">
        <title>Genomic Encyclopedia of Type Strains, Phase I: The one thousand microbial genomes (KMG-I) project.</title>
        <authorList>
            <person name="Kyrpides N.C."/>
            <person name="Woyke T."/>
            <person name="Eisen J.A."/>
            <person name="Garrity G."/>
            <person name="Lilburn T.G."/>
            <person name="Beck B.J."/>
            <person name="Whitman W.B."/>
            <person name="Hugenholtz P."/>
            <person name="Klenk H.P."/>
        </authorList>
    </citation>
    <scope>NUCLEOTIDE SEQUENCE [LARGE SCALE GENOMIC DNA]</scope>
    <source>
        <strain evidence="3 4">DSM 45044</strain>
    </source>
</reference>
<gene>
    <name evidence="3" type="ORF">LX16_3107</name>
</gene>